<dbReference type="AlphaFoldDB" id="A0A0K0D2Y8"/>
<accession>A0A0K0D2Y8</accession>
<dbReference type="GO" id="GO:2000641">
    <property type="term" value="P:regulation of early endosome to late endosome transport"/>
    <property type="evidence" value="ECO:0007669"/>
    <property type="project" value="InterPro"/>
</dbReference>
<dbReference type="Pfam" id="PF00226">
    <property type="entry name" value="DnaJ"/>
    <property type="match status" value="1"/>
</dbReference>
<sequence length="239" mass="27901">MQDNPFLPRLYLSGVFFFILMYNGSNVLPIARFLHYTHKKQAFRSALPQLEGSSQSILAPMLPAAAIFYLDEYGPEKYAEVFLGEFDNPEIIWSTQMSELFCYVYYLRHLCDRQRFPDWVIRDPIPFLRACLTAWFEELEKKPLVMSIEQACETLGLNIEEEGWRDASVIRRAYFKLAARYHPDKNPEGREMFESINTAYELLSSDDRRSSLPDPQRIVLFLQAQSIVYSRYSQGGVSF</sequence>
<dbReference type="SUPFAM" id="SSF46565">
    <property type="entry name" value="Chaperone J-domain"/>
    <property type="match status" value="1"/>
</dbReference>
<proteinExistence type="predicted"/>
<reference evidence="4" key="2">
    <citation type="submission" date="2017-02" db="UniProtKB">
        <authorList>
            <consortium name="WormBaseParasite"/>
        </authorList>
    </citation>
    <scope>IDENTIFICATION</scope>
</reference>
<dbReference type="InterPro" id="IPR044978">
    <property type="entry name" value="GRV2/DNAJC13"/>
</dbReference>
<dbReference type="CDD" id="cd06257">
    <property type="entry name" value="DnaJ"/>
    <property type="match status" value="1"/>
</dbReference>
<dbReference type="STRING" id="6313.A0A0K0D2Y8"/>
<dbReference type="SMART" id="SM00271">
    <property type="entry name" value="DnaJ"/>
    <property type="match status" value="1"/>
</dbReference>
<dbReference type="PROSITE" id="PS50076">
    <property type="entry name" value="DNAJ_2"/>
    <property type="match status" value="1"/>
</dbReference>
<evidence type="ECO:0000256" key="1">
    <source>
        <dbReference type="SAM" id="Phobius"/>
    </source>
</evidence>
<keyword evidence="3" id="KW-1185">Reference proteome</keyword>
<dbReference type="WBParaSite" id="ACAC_0000443301-mRNA-1">
    <property type="protein sequence ID" value="ACAC_0000443301-mRNA-1"/>
    <property type="gene ID" value="ACAC_0000443301"/>
</dbReference>
<dbReference type="GO" id="GO:0007032">
    <property type="term" value="P:endosome organization"/>
    <property type="evidence" value="ECO:0007669"/>
    <property type="project" value="InterPro"/>
</dbReference>
<dbReference type="FunFam" id="1.10.287.110:FF:000007">
    <property type="entry name" value="DnaJ (Hsp40) homolog, subfamily C, member 13"/>
    <property type="match status" value="1"/>
</dbReference>
<evidence type="ECO:0000313" key="3">
    <source>
        <dbReference type="Proteomes" id="UP000035642"/>
    </source>
</evidence>
<feature type="transmembrane region" description="Helical" evidence="1">
    <location>
        <begin position="12"/>
        <end position="34"/>
    </location>
</feature>
<keyword evidence="1" id="KW-0472">Membrane</keyword>
<dbReference type="PANTHER" id="PTHR36983">
    <property type="entry name" value="DNAJ HOMOLOG SUBFAMILY C MEMBER 13"/>
    <property type="match status" value="1"/>
</dbReference>
<dbReference type="InterPro" id="IPR001623">
    <property type="entry name" value="DnaJ_domain"/>
</dbReference>
<evidence type="ECO:0000313" key="4">
    <source>
        <dbReference type="WBParaSite" id="ACAC_0000443301-mRNA-1"/>
    </source>
</evidence>
<evidence type="ECO:0000259" key="2">
    <source>
        <dbReference type="PROSITE" id="PS50076"/>
    </source>
</evidence>
<dbReference type="GO" id="GO:0006898">
    <property type="term" value="P:receptor-mediated endocytosis"/>
    <property type="evidence" value="ECO:0007669"/>
    <property type="project" value="TreeGrafter"/>
</dbReference>
<keyword evidence="1" id="KW-0812">Transmembrane</keyword>
<name>A0A0K0D2Y8_ANGCA</name>
<dbReference type="PANTHER" id="PTHR36983:SF2">
    <property type="entry name" value="DNAJ HOMOLOG SUBFAMILY C MEMBER 13"/>
    <property type="match status" value="1"/>
</dbReference>
<dbReference type="Proteomes" id="UP000035642">
    <property type="component" value="Unassembled WGS sequence"/>
</dbReference>
<protein>
    <submittedName>
        <fullName evidence="4">J domain-containing protein</fullName>
    </submittedName>
</protein>
<organism evidence="3 4">
    <name type="scientific">Angiostrongylus cantonensis</name>
    <name type="common">Rat lungworm</name>
    <dbReference type="NCBI Taxonomy" id="6313"/>
    <lineage>
        <taxon>Eukaryota</taxon>
        <taxon>Metazoa</taxon>
        <taxon>Ecdysozoa</taxon>
        <taxon>Nematoda</taxon>
        <taxon>Chromadorea</taxon>
        <taxon>Rhabditida</taxon>
        <taxon>Rhabditina</taxon>
        <taxon>Rhabditomorpha</taxon>
        <taxon>Strongyloidea</taxon>
        <taxon>Metastrongylidae</taxon>
        <taxon>Angiostrongylus</taxon>
    </lineage>
</organism>
<dbReference type="Gene3D" id="1.10.287.110">
    <property type="entry name" value="DnaJ domain"/>
    <property type="match status" value="1"/>
</dbReference>
<keyword evidence="1" id="KW-1133">Transmembrane helix</keyword>
<dbReference type="InterPro" id="IPR036869">
    <property type="entry name" value="J_dom_sf"/>
</dbReference>
<feature type="domain" description="J" evidence="2">
    <location>
        <begin position="150"/>
        <end position="233"/>
    </location>
</feature>
<reference evidence="3" key="1">
    <citation type="submission" date="2012-09" db="EMBL/GenBank/DDBJ databases">
        <authorList>
            <person name="Martin A.A."/>
        </authorList>
    </citation>
    <scope>NUCLEOTIDE SEQUENCE</scope>
</reference>
<dbReference type="GO" id="GO:0010008">
    <property type="term" value="C:endosome membrane"/>
    <property type="evidence" value="ECO:0007669"/>
    <property type="project" value="TreeGrafter"/>
</dbReference>